<feature type="region of interest" description="Disordered" evidence="2">
    <location>
        <begin position="235"/>
        <end position="292"/>
    </location>
</feature>
<sequence length="319" mass="35988">MSLDVARLLEEERTGAEAERQKFLSQIIALYDLSLQQRWDRLQGNYGTICSDISRSGNLIEEIARDSRIDECITRQKQFDVELVGLRDQLEVLQQAVVSANQDLQRTMDAHEKGIGGQMDLWAQKLGKTQSQNNKLHDAYIDNLNTLESTMHQSYSTMSEQLGTVVESAGKFQNDMSLHPDTLKQPIATLENEICEPLSHLRASIRGCSLPTTASLRQPNYPTTFSRHDALHYRVSSRGKDSPEAPSKSPMDQSNAEDSAPLTSSVNKRPREQDFCERPEATRSEQGRTPYGIAENLVEQACLEVASDSHQTRLKRRRL</sequence>
<keyword evidence="4" id="KW-1185">Reference proteome</keyword>
<reference evidence="3" key="2">
    <citation type="journal article" date="2023" name="IMA Fungus">
        <title>Comparative genomic study of the Penicillium genus elucidates a diverse pangenome and 15 lateral gene transfer events.</title>
        <authorList>
            <person name="Petersen C."/>
            <person name="Sorensen T."/>
            <person name="Nielsen M.R."/>
            <person name="Sondergaard T.E."/>
            <person name="Sorensen J.L."/>
            <person name="Fitzpatrick D.A."/>
            <person name="Frisvad J.C."/>
            <person name="Nielsen K.L."/>
        </authorList>
    </citation>
    <scope>NUCLEOTIDE SEQUENCE</scope>
    <source>
        <strain evidence="3">IBT 17660</strain>
    </source>
</reference>
<evidence type="ECO:0000313" key="3">
    <source>
        <dbReference type="EMBL" id="KAJ5477879.1"/>
    </source>
</evidence>
<evidence type="ECO:0000256" key="2">
    <source>
        <dbReference type="SAM" id="MobiDB-lite"/>
    </source>
</evidence>
<evidence type="ECO:0000313" key="4">
    <source>
        <dbReference type="Proteomes" id="UP001147760"/>
    </source>
</evidence>
<dbReference type="OrthoDB" id="4503436at2759"/>
<dbReference type="Proteomes" id="UP001147760">
    <property type="component" value="Unassembled WGS sequence"/>
</dbReference>
<protein>
    <submittedName>
        <fullName evidence="3">Kinesin-domain-containing protein</fullName>
    </submittedName>
</protein>
<evidence type="ECO:0000256" key="1">
    <source>
        <dbReference type="SAM" id="Coils"/>
    </source>
</evidence>
<accession>A0A9W9WW55</accession>
<feature type="compositionally biased region" description="Polar residues" evidence="2">
    <location>
        <begin position="250"/>
        <end position="267"/>
    </location>
</feature>
<dbReference type="AlphaFoldDB" id="A0A9W9WW55"/>
<name>A0A9W9WW55_9EURO</name>
<feature type="coiled-coil region" evidence="1">
    <location>
        <begin position="83"/>
        <end position="110"/>
    </location>
</feature>
<comment type="caution">
    <text evidence="3">The sequence shown here is derived from an EMBL/GenBank/DDBJ whole genome shotgun (WGS) entry which is preliminary data.</text>
</comment>
<gene>
    <name evidence="3" type="ORF">N7530_003388</name>
</gene>
<reference evidence="3" key="1">
    <citation type="submission" date="2022-12" db="EMBL/GenBank/DDBJ databases">
        <authorList>
            <person name="Petersen C."/>
        </authorList>
    </citation>
    <scope>NUCLEOTIDE SEQUENCE</scope>
    <source>
        <strain evidence="3">IBT 17660</strain>
    </source>
</reference>
<feature type="compositionally biased region" description="Basic and acidic residues" evidence="2">
    <location>
        <begin position="269"/>
        <end position="286"/>
    </location>
</feature>
<dbReference type="EMBL" id="JAPWDO010000003">
    <property type="protein sequence ID" value="KAJ5477879.1"/>
    <property type="molecule type" value="Genomic_DNA"/>
</dbReference>
<organism evidence="3 4">
    <name type="scientific">Penicillium desertorum</name>
    <dbReference type="NCBI Taxonomy" id="1303715"/>
    <lineage>
        <taxon>Eukaryota</taxon>
        <taxon>Fungi</taxon>
        <taxon>Dikarya</taxon>
        <taxon>Ascomycota</taxon>
        <taxon>Pezizomycotina</taxon>
        <taxon>Eurotiomycetes</taxon>
        <taxon>Eurotiomycetidae</taxon>
        <taxon>Eurotiales</taxon>
        <taxon>Aspergillaceae</taxon>
        <taxon>Penicillium</taxon>
    </lineage>
</organism>
<proteinExistence type="predicted"/>
<keyword evidence="1" id="KW-0175">Coiled coil</keyword>